<sequence length="451" mass="46063">MFAHCIVAFFAFFARHSFATLIVDAPILSASSPNPSLANLGSSPNSSIEWIVDITPGTSAIAFVQDSTGDSGQSAPFVIGQRLVALGGTCGGNVKAPTQPVSPTAPSTTADPTGGHINDPGGGGSTSSDEGGPQSTSTSDPSPTSSDDGKSNSDSTPSNLPPSSTFSSTSVIKSSTETAANFNSNFTSESSSASNGAGALTPPNFSFSGAGATGGAGGQIQPAATSLQSGGASSSTTGQSGQSNSFTKKNVTLGPIIGGAVAGVLCVSFAAFCLIRRCRRQPADTPDMVYPFTNTSSTARQVAGRSYAASISSWGNHGDLEERALSPTSPGSSEGNALWDPAQGTIESRYHAAFTPGHNGSSSSIDRNDPSFRQRFRGPIPKSMTDAYNTGPSDSSAAILGEQSYDTEIINGNPMQTFDEIRPQVMPSWGTMHDVMGREPVVGFPPPYTSR</sequence>
<keyword evidence="2" id="KW-0812">Transmembrane</keyword>
<dbReference type="AlphaFoldDB" id="A0AAD7JDK1"/>
<evidence type="ECO:0008006" key="6">
    <source>
        <dbReference type="Google" id="ProtNLM"/>
    </source>
</evidence>
<feature type="compositionally biased region" description="Low complexity" evidence="1">
    <location>
        <begin position="126"/>
        <end position="172"/>
    </location>
</feature>
<evidence type="ECO:0000313" key="4">
    <source>
        <dbReference type="EMBL" id="KAJ7761075.1"/>
    </source>
</evidence>
<keyword evidence="2" id="KW-0472">Membrane</keyword>
<dbReference type="Proteomes" id="UP001215598">
    <property type="component" value="Unassembled WGS sequence"/>
</dbReference>
<gene>
    <name evidence="4" type="ORF">B0H16DRAFT_1812585</name>
</gene>
<keyword evidence="2" id="KW-1133">Transmembrane helix</keyword>
<feature type="region of interest" description="Disordered" evidence="1">
    <location>
        <begin position="95"/>
        <end position="172"/>
    </location>
</feature>
<feature type="region of interest" description="Disordered" evidence="1">
    <location>
        <begin position="210"/>
        <end position="244"/>
    </location>
</feature>
<organism evidence="4 5">
    <name type="scientific">Mycena metata</name>
    <dbReference type="NCBI Taxonomy" id="1033252"/>
    <lineage>
        <taxon>Eukaryota</taxon>
        <taxon>Fungi</taxon>
        <taxon>Dikarya</taxon>
        <taxon>Basidiomycota</taxon>
        <taxon>Agaricomycotina</taxon>
        <taxon>Agaricomycetes</taxon>
        <taxon>Agaricomycetidae</taxon>
        <taxon>Agaricales</taxon>
        <taxon>Marasmiineae</taxon>
        <taxon>Mycenaceae</taxon>
        <taxon>Mycena</taxon>
    </lineage>
</organism>
<keyword evidence="5" id="KW-1185">Reference proteome</keyword>
<protein>
    <recommendedName>
        <fullName evidence="6">Mid2 domain-containing protein</fullName>
    </recommendedName>
</protein>
<dbReference type="EMBL" id="JARKIB010000036">
    <property type="protein sequence ID" value="KAJ7761075.1"/>
    <property type="molecule type" value="Genomic_DNA"/>
</dbReference>
<feature type="signal peptide" evidence="3">
    <location>
        <begin position="1"/>
        <end position="19"/>
    </location>
</feature>
<evidence type="ECO:0000256" key="3">
    <source>
        <dbReference type="SAM" id="SignalP"/>
    </source>
</evidence>
<feature type="compositionally biased region" description="Low complexity" evidence="1">
    <location>
        <begin position="219"/>
        <end position="243"/>
    </location>
</feature>
<feature type="transmembrane region" description="Helical" evidence="2">
    <location>
        <begin position="253"/>
        <end position="275"/>
    </location>
</feature>
<feature type="compositionally biased region" description="Polar residues" evidence="1">
    <location>
        <begin position="386"/>
        <end position="396"/>
    </location>
</feature>
<comment type="caution">
    <text evidence="4">The sequence shown here is derived from an EMBL/GenBank/DDBJ whole genome shotgun (WGS) entry which is preliminary data.</text>
</comment>
<proteinExistence type="predicted"/>
<feature type="compositionally biased region" description="Low complexity" evidence="1">
    <location>
        <begin position="96"/>
        <end position="113"/>
    </location>
</feature>
<name>A0AAD7JDK1_9AGAR</name>
<feature type="chain" id="PRO_5041990813" description="Mid2 domain-containing protein" evidence="3">
    <location>
        <begin position="20"/>
        <end position="451"/>
    </location>
</feature>
<keyword evidence="3" id="KW-0732">Signal</keyword>
<accession>A0AAD7JDK1</accession>
<evidence type="ECO:0000313" key="5">
    <source>
        <dbReference type="Proteomes" id="UP001215598"/>
    </source>
</evidence>
<reference evidence="4" key="1">
    <citation type="submission" date="2023-03" db="EMBL/GenBank/DDBJ databases">
        <title>Massive genome expansion in bonnet fungi (Mycena s.s.) driven by repeated elements and novel gene families across ecological guilds.</title>
        <authorList>
            <consortium name="Lawrence Berkeley National Laboratory"/>
            <person name="Harder C.B."/>
            <person name="Miyauchi S."/>
            <person name="Viragh M."/>
            <person name="Kuo A."/>
            <person name="Thoen E."/>
            <person name="Andreopoulos B."/>
            <person name="Lu D."/>
            <person name="Skrede I."/>
            <person name="Drula E."/>
            <person name="Henrissat B."/>
            <person name="Morin E."/>
            <person name="Kohler A."/>
            <person name="Barry K."/>
            <person name="LaButti K."/>
            <person name="Morin E."/>
            <person name="Salamov A."/>
            <person name="Lipzen A."/>
            <person name="Mereny Z."/>
            <person name="Hegedus B."/>
            <person name="Baldrian P."/>
            <person name="Stursova M."/>
            <person name="Weitz H."/>
            <person name="Taylor A."/>
            <person name="Grigoriev I.V."/>
            <person name="Nagy L.G."/>
            <person name="Martin F."/>
            <person name="Kauserud H."/>
        </authorList>
    </citation>
    <scope>NUCLEOTIDE SEQUENCE</scope>
    <source>
        <strain evidence="4">CBHHK182m</strain>
    </source>
</reference>
<evidence type="ECO:0000256" key="1">
    <source>
        <dbReference type="SAM" id="MobiDB-lite"/>
    </source>
</evidence>
<feature type="region of interest" description="Disordered" evidence="1">
    <location>
        <begin position="352"/>
        <end position="396"/>
    </location>
</feature>
<evidence type="ECO:0000256" key="2">
    <source>
        <dbReference type="SAM" id="Phobius"/>
    </source>
</evidence>